<dbReference type="OrthoDB" id="6270916at2759"/>
<reference evidence="1 2" key="1">
    <citation type="journal article" date="2008" name="Nature">
        <title>The genome of Laccaria bicolor provides insights into mycorrhizal symbiosis.</title>
        <authorList>
            <person name="Martin F."/>
            <person name="Aerts A."/>
            <person name="Ahren D."/>
            <person name="Brun A."/>
            <person name="Danchin E.G.J."/>
            <person name="Duchaussoy F."/>
            <person name="Gibon J."/>
            <person name="Kohler A."/>
            <person name="Lindquist E."/>
            <person name="Pereda V."/>
            <person name="Salamov A."/>
            <person name="Shapiro H.J."/>
            <person name="Wuyts J."/>
            <person name="Blaudez D."/>
            <person name="Buee M."/>
            <person name="Brokstein P."/>
            <person name="Canbaeck B."/>
            <person name="Cohen D."/>
            <person name="Courty P.E."/>
            <person name="Coutinho P.M."/>
            <person name="Delaruelle C."/>
            <person name="Detter J.C."/>
            <person name="Deveau A."/>
            <person name="DiFazio S."/>
            <person name="Duplessis S."/>
            <person name="Fraissinet-Tachet L."/>
            <person name="Lucic E."/>
            <person name="Frey-Klett P."/>
            <person name="Fourrey C."/>
            <person name="Feussner I."/>
            <person name="Gay G."/>
            <person name="Grimwood J."/>
            <person name="Hoegger P.J."/>
            <person name="Jain P."/>
            <person name="Kilaru S."/>
            <person name="Labbe J."/>
            <person name="Lin Y.C."/>
            <person name="Legue V."/>
            <person name="Le Tacon F."/>
            <person name="Marmeisse R."/>
            <person name="Melayah D."/>
            <person name="Montanini B."/>
            <person name="Muratet M."/>
            <person name="Nehls U."/>
            <person name="Niculita-Hirzel H."/>
            <person name="Oudot-Le Secq M.P."/>
            <person name="Peter M."/>
            <person name="Quesneville H."/>
            <person name="Rajashekar B."/>
            <person name="Reich M."/>
            <person name="Rouhier N."/>
            <person name="Schmutz J."/>
            <person name="Yin T."/>
            <person name="Chalot M."/>
            <person name="Henrissat B."/>
            <person name="Kuees U."/>
            <person name="Lucas S."/>
            <person name="Van de Peer Y."/>
            <person name="Podila G.K."/>
            <person name="Polle A."/>
            <person name="Pukkila P.J."/>
            <person name="Richardson P.M."/>
            <person name="Rouze P."/>
            <person name="Sanders I.R."/>
            <person name="Stajich J.E."/>
            <person name="Tunlid A."/>
            <person name="Tuskan G."/>
            <person name="Grigoriev I.V."/>
        </authorList>
    </citation>
    <scope>NUCLEOTIDE SEQUENCE [LARGE SCALE GENOMIC DNA]</scope>
    <source>
        <strain evidence="2">S238N-H82 / ATCC MYA-4686</strain>
    </source>
</reference>
<organism evidence="2">
    <name type="scientific">Laccaria bicolor (strain S238N-H82 / ATCC MYA-4686)</name>
    <name type="common">Bicoloured deceiver</name>
    <name type="synonym">Laccaria laccata var. bicolor</name>
    <dbReference type="NCBI Taxonomy" id="486041"/>
    <lineage>
        <taxon>Eukaryota</taxon>
        <taxon>Fungi</taxon>
        <taxon>Dikarya</taxon>
        <taxon>Basidiomycota</taxon>
        <taxon>Agaricomycotina</taxon>
        <taxon>Agaricomycetes</taxon>
        <taxon>Agaricomycetidae</taxon>
        <taxon>Agaricales</taxon>
        <taxon>Agaricineae</taxon>
        <taxon>Hydnangiaceae</taxon>
        <taxon>Laccaria</taxon>
    </lineage>
</organism>
<name>B0CSH0_LACBS</name>
<dbReference type="InterPro" id="IPR016024">
    <property type="entry name" value="ARM-type_fold"/>
</dbReference>
<dbReference type="InParanoid" id="B0CSH0"/>
<dbReference type="KEGG" id="lbc:LACBIDRAFT_322203"/>
<dbReference type="HOGENOM" id="CLU_366035_0_0_1"/>
<dbReference type="GeneID" id="6070587"/>
<evidence type="ECO:0000313" key="1">
    <source>
        <dbReference type="EMBL" id="EDR14842.1"/>
    </source>
</evidence>
<dbReference type="STRING" id="486041.B0CSH0"/>
<dbReference type="SUPFAM" id="SSF48371">
    <property type="entry name" value="ARM repeat"/>
    <property type="match status" value="1"/>
</dbReference>
<accession>B0CSH0</accession>
<protein>
    <submittedName>
        <fullName evidence="1">Predicted protein</fullName>
    </submittedName>
</protein>
<gene>
    <name evidence="1" type="ORF">LACBIDRAFT_322203</name>
</gene>
<keyword evidence="2" id="KW-1185">Reference proteome</keyword>
<evidence type="ECO:0000313" key="2">
    <source>
        <dbReference type="Proteomes" id="UP000001194"/>
    </source>
</evidence>
<dbReference type="AlphaFoldDB" id="B0CSH0"/>
<proteinExistence type="predicted"/>
<dbReference type="Proteomes" id="UP000001194">
    <property type="component" value="Unassembled WGS sequence"/>
</dbReference>
<dbReference type="RefSeq" id="XP_001875401.1">
    <property type="nucleotide sequence ID" value="XM_001875366.1"/>
</dbReference>
<sequence>MSKAPISERLRLASFLLRLHPHFPGWRVLSWDVIIETLTEYDSDVGNVIHLVSDQMAHLRVAIIVLGLQMIADGVEIDTFSLLKLKVELVRVIGFTDISVLPLEDAHSIRLQFGDVSEIPELAFPCIEGLVSVLDATHLLTLPSSTFGTIGEQSRFLVGSIFLDVSLSIVATAKDLTVFPVLTLKSLLESVYIIIHKHDFESKHLGPQQAILRRAVLRTVEMLSKDISYDVRHVALSVCQAFIKQCQNFMGSVVYTIFEHVTQLVDSQSIQNQDALAAQGKLLIGTTLQSFCNDGLFINLLKRPLPHKFFAVLKQIFESWRTDQAYVNESLGEDLLRDTLNRTVDADPAGFQILLNNLFSYLDIVYRPPSNIDVTFIGQHIIQLVRRMCDGSLEEADPSPLVSILALLIQILRTALNRLYVDTACLALLSHASACHHHPGLVQGSTSSVVPVVNVLFEILLDGLRLKARILPVTLKSIIGSLTKLEHPVFPPSPAEQPKLFANLIDGACHFLEHHLWLDEYTENDCMVSVDVARLLLQAASEDHSIMQRFSGHGSEKYSRQIFGVRSWSMLILAVLLNPRDDWPAMLFSQFSSFTQVYVLTLRVYLQSGFGSPESATTDINHAYVAIKLWLMLAQRVSSFSEDSEVSIFRVWNELWPPFEDVFSALEIEAQANLSTASLTLEATAHLTILNRLRGLNRGEGSYGKAIRALRGTSEGHLEVSPDVLLQQCIKDIVATEKLRVVDVKREPGKPGVERRKDLRFQ</sequence>
<dbReference type="EMBL" id="DS547092">
    <property type="protein sequence ID" value="EDR14842.1"/>
    <property type="molecule type" value="Genomic_DNA"/>
</dbReference>